<dbReference type="Proteomes" id="UP000194218">
    <property type="component" value="Chromosome"/>
</dbReference>
<gene>
    <name evidence="1" type="ORF">CAG99_25735</name>
</gene>
<keyword evidence="2" id="KW-1185">Reference proteome</keyword>
<proteinExistence type="predicted"/>
<dbReference type="SUPFAM" id="SSF52540">
    <property type="entry name" value="P-loop containing nucleoside triphosphate hydrolases"/>
    <property type="match status" value="1"/>
</dbReference>
<organism evidence="1 2">
    <name type="scientific">Streptomyces marincola</name>
    <dbReference type="NCBI Taxonomy" id="2878388"/>
    <lineage>
        <taxon>Bacteria</taxon>
        <taxon>Bacillati</taxon>
        <taxon>Actinomycetota</taxon>
        <taxon>Actinomycetes</taxon>
        <taxon>Kitasatosporales</taxon>
        <taxon>Streptomycetaceae</taxon>
        <taxon>Streptomyces</taxon>
    </lineage>
</organism>
<dbReference type="AlphaFoldDB" id="A0A1W7D4D0"/>
<accession>A0A1W7D4D0</accession>
<dbReference type="InterPro" id="IPR027417">
    <property type="entry name" value="P-loop_NTPase"/>
</dbReference>
<sequence>MIFDANGGADGAEAHGAVELPALARRVRALRPSCGPVRLVGVDGHAGSGKSTLAARLSAALGGAPVIHLDDLASHTAFFGWQDRLTEDVLRPLAAGGPARYRVYDWERRAFTRTAVVPPAPVVIVEGVGAGRRAVRPWLALLVWLAVPEATAHGRGRRRDGPALDAFWAEWAAAERRHFTEDPSKPFADILIVPRDGGYRACA</sequence>
<protein>
    <recommendedName>
        <fullName evidence="3">Uridine kinase</fullName>
    </recommendedName>
</protein>
<name>A0A1W7D4D0_9ACTN</name>
<dbReference type="EMBL" id="CP021121">
    <property type="protein sequence ID" value="ARQ71779.1"/>
    <property type="molecule type" value="Genomic_DNA"/>
</dbReference>
<reference evidence="1 2" key="1">
    <citation type="submission" date="2017-05" db="EMBL/GenBank/DDBJ databases">
        <title>Complete genome sequence of Streptomyces sp. SCSIO 03032 revealed the diverse biosynthetic pathways for its bioactive secondary metabolites.</title>
        <authorList>
            <person name="Ma L."/>
            <person name="Zhu Y."/>
            <person name="Zhang W."/>
            <person name="Zhang G."/>
            <person name="Tian X."/>
            <person name="Zhang S."/>
            <person name="Zhang C."/>
        </authorList>
    </citation>
    <scope>NUCLEOTIDE SEQUENCE [LARGE SCALE GENOMIC DNA]</scope>
    <source>
        <strain evidence="1 2">SCSIO 03032</strain>
    </source>
</reference>
<evidence type="ECO:0000313" key="1">
    <source>
        <dbReference type="EMBL" id="ARQ71779.1"/>
    </source>
</evidence>
<dbReference type="Gene3D" id="3.40.50.300">
    <property type="entry name" value="P-loop containing nucleotide triphosphate hydrolases"/>
    <property type="match status" value="1"/>
</dbReference>
<evidence type="ECO:0000313" key="2">
    <source>
        <dbReference type="Proteomes" id="UP000194218"/>
    </source>
</evidence>
<evidence type="ECO:0008006" key="3">
    <source>
        <dbReference type="Google" id="ProtNLM"/>
    </source>
</evidence>
<dbReference type="OrthoDB" id="3237545at2"/>
<dbReference type="RefSeq" id="WP_086161615.1">
    <property type="nucleotide sequence ID" value="NZ_CP021121.1"/>
</dbReference>
<dbReference type="KEGG" id="smao:CAG99_25735"/>